<reference evidence="2" key="1">
    <citation type="submission" date="2025-08" db="UniProtKB">
        <authorList>
            <consortium name="RefSeq"/>
        </authorList>
    </citation>
    <scope>IDENTIFICATION</scope>
    <source>
        <tissue evidence="2">Entire body</tissue>
    </source>
</reference>
<dbReference type="GeneID" id="112906349"/>
<evidence type="ECO:0000313" key="2">
    <source>
        <dbReference type="RefSeq" id="XP_025836081.1"/>
    </source>
</evidence>
<dbReference type="Proteomes" id="UP000192223">
    <property type="component" value="Unplaced"/>
</dbReference>
<organism evidence="1 2">
    <name type="scientific">Agrilus planipennis</name>
    <name type="common">Emerald ash borer</name>
    <name type="synonym">Agrilus marcopoli</name>
    <dbReference type="NCBI Taxonomy" id="224129"/>
    <lineage>
        <taxon>Eukaryota</taxon>
        <taxon>Metazoa</taxon>
        <taxon>Ecdysozoa</taxon>
        <taxon>Arthropoda</taxon>
        <taxon>Hexapoda</taxon>
        <taxon>Insecta</taxon>
        <taxon>Pterygota</taxon>
        <taxon>Neoptera</taxon>
        <taxon>Endopterygota</taxon>
        <taxon>Coleoptera</taxon>
        <taxon>Polyphaga</taxon>
        <taxon>Elateriformia</taxon>
        <taxon>Buprestoidea</taxon>
        <taxon>Buprestidae</taxon>
        <taxon>Agrilinae</taxon>
        <taxon>Agrilus</taxon>
    </lineage>
</organism>
<gene>
    <name evidence="2" type="primary">LOC112906349</name>
</gene>
<accession>A0A7F5RJE4</accession>
<sequence>MAFLRALLRCSAVKNRRLFAASCQKLEFRQVALKSTAATTIVSDNSEAATTAGSGQPPKDPLDITFENAEAAFKSKTNLELIRAYIVYTLCSFDYLVQNNMKVSKLLKFSF</sequence>
<protein>
    <submittedName>
        <fullName evidence="2">Proline dehydrogenase 1, mitochondrial-like</fullName>
    </submittedName>
</protein>
<dbReference type="OrthoDB" id="5464at2759"/>
<dbReference type="RefSeq" id="XP_025836081.1">
    <property type="nucleotide sequence ID" value="XM_025980296.1"/>
</dbReference>
<dbReference type="AlphaFoldDB" id="A0A7F5RJE4"/>
<name>A0A7F5RJE4_AGRPL</name>
<proteinExistence type="predicted"/>
<keyword evidence="1" id="KW-1185">Reference proteome</keyword>
<dbReference type="InParanoid" id="A0A7F5RJE4"/>
<dbReference type="KEGG" id="apln:112906349"/>
<evidence type="ECO:0000313" key="1">
    <source>
        <dbReference type="Proteomes" id="UP000192223"/>
    </source>
</evidence>